<dbReference type="PANTHER" id="PTHR12994">
    <property type="entry name" value="SECERNIN"/>
    <property type="match status" value="1"/>
</dbReference>
<sequence length="431" mass="48414">MCDTLVALKDATRGGFTIFAKNSDREPNEAQVVEFHPRRSTAEERVKCTYIEVEQVDEVYAVLICRPYWMWGAEMGVNEHGVAIGNEAVFTREPYSRKGLTGMDLVRLALERSRNAKEAVDWITRLIEEHGQGGSCSAARSFYYHNSFLIADPGSAWVLETAGREWVAKRVSDVASISNALSISSDWDSASRKVAELASKGEANFARRYSDWFYTRMAKGRERQAFTMGKLREAKGSIDFFFAANLLRSHSFEPYDPSRGSMRDVCMHAGGLARPSQTACSLIALLYDRAPLAFTTGTSTPCISMFKPVLLDAGLPDLGPPPTGKYDGGRSYWWRHEALSRRINCSYQRYAPQIAAELGELEREFYARALSLREAYLRGEASADALRKLTLEAFEAAAKVEEKWLQRSKPGRCFNPFYASYWRKVNKAAGL</sequence>
<dbReference type="PANTHER" id="PTHR12994:SF17">
    <property type="entry name" value="LD30995P"/>
    <property type="match status" value="1"/>
</dbReference>
<dbReference type="InterPro" id="IPR005322">
    <property type="entry name" value="Peptidase_C69"/>
</dbReference>
<dbReference type="AlphaFoldDB" id="A0A7C4D2L6"/>
<gene>
    <name evidence="1" type="ORF">ENU21_04860</name>
</gene>
<accession>A0A7C4D2L6</accession>
<organism evidence="1">
    <name type="scientific">Thermofilum pendens</name>
    <dbReference type="NCBI Taxonomy" id="2269"/>
    <lineage>
        <taxon>Archaea</taxon>
        <taxon>Thermoproteota</taxon>
        <taxon>Thermoprotei</taxon>
        <taxon>Thermofilales</taxon>
        <taxon>Thermofilaceae</taxon>
        <taxon>Thermofilum</taxon>
    </lineage>
</organism>
<dbReference type="GO" id="GO:0006508">
    <property type="term" value="P:proteolysis"/>
    <property type="evidence" value="ECO:0007669"/>
    <property type="project" value="InterPro"/>
</dbReference>
<name>A0A7C4D2L6_THEPE</name>
<dbReference type="GO" id="GO:0016805">
    <property type="term" value="F:dipeptidase activity"/>
    <property type="evidence" value="ECO:0007669"/>
    <property type="project" value="InterPro"/>
</dbReference>
<reference evidence="1" key="1">
    <citation type="journal article" date="2020" name="mSystems">
        <title>Genome- and Community-Level Interaction Insights into Carbon Utilization and Element Cycling Functions of Hydrothermarchaeota in Hydrothermal Sediment.</title>
        <authorList>
            <person name="Zhou Z."/>
            <person name="Liu Y."/>
            <person name="Xu W."/>
            <person name="Pan J."/>
            <person name="Luo Z.H."/>
            <person name="Li M."/>
        </authorList>
    </citation>
    <scope>NUCLEOTIDE SEQUENCE</scope>
    <source>
        <strain evidence="1">SpSt-649</strain>
    </source>
</reference>
<dbReference type="GO" id="GO:0070004">
    <property type="term" value="F:cysteine-type exopeptidase activity"/>
    <property type="evidence" value="ECO:0007669"/>
    <property type="project" value="InterPro"/>
</dbReference>
<dbReference type="Gene3D" id="3.60.60.10">
    <property type="entry name" value="Penicillin V Acylase, Chain A"/>
    <property type="match status" value="1"/>
</dbReference>
<dbReference type="Pfam" id="PF03577">
    <property type="entry name" value="Peptidase_C69"/>
    <property type="match status" value="1"/>
</dbReference>
<dbReference type="EMBL" id="DTBQ01000138">
    <property type="protein sequence ID" value="HGM47061.1"/>
    <property type="molecule type" value="Genomic_DNA"/>
</dbReference>
<evidence type="ECO:0000313" key="1">
    <source>
        <dbReference type="EMBL" id="HGM47061.1"/>
    </source>
</evidence>
<proteinExistence type="predicted"/>
<comment type="caution">
    <text evidence="1">The sequence shown here is derived from an EMBL/GenBank/DDBJ whole genome shotgun (WGS) entry which is preliminary data.</text>
</comment>
<protein>
    <submittedName>
        <fullName evidence="1">Peptidase U34</fullName>
    </submittedName>
</protein>